<reference evidence="1" key="1">
    <citation type="submission" date="2020-03" db="EMBL/GenBank/DDBJ databases">
        <title>The deep terrestrial virosphere.</title>
        <authorList>
            <person name="Holmfeldt K."/>
            <person name="Nilsson E."/>
            <person name="Simone D."/>
            <person name="Lopez-Fernandez M."/>
            <person name="Wu X."/>
            <person name="de Brujin I."/>
            <person name="Lundin D."/>
            <person name="Andersson A."/>
            <person name="Bertilsson S."/>
            <person name="Dopson M."/>
        </authorList>
    </citation>
    <scope>NUCLEOTIDE SEQUENCE</scope>
    <source>
        <strain evidence="1">MM415A00555</strain>
    </source>
</reference>
<protein>
    <submittedName>
        <fullName evidence="1">Uncharacterized protein</fullName>
    </submittedName>
</protein>
<name>A0A6M3KI59_9ZZZZ</name>
<dbReference type="EMBL" id="MT142455">
    <property type="protein sequence ID" value="QJA81331.1"/>
    <property type="molecule type" value="Genomic_DNA"/>
</dbReference>
<proteinExistence type="predicted"/>
<dbReference type="AlphaFoldDB" id="A0A6M3KI59"/>
<organism evidence="1">
    <name type="scientific">viral metagenome</name>
    <dbReference type="NCBI Taxonomy" id="1070528"/>
    <lineage>
        <taxon>unclassified sequences</taxon>
        <taxon>metagenomes</taxon>
        <taxon>organismal metagenomes</taxon>
    </lineage>
</organism>
<sequence>MSGEKKLNPRSVDVTIGIRAPRKIKIYPLSVADELELTDIIKVAVTTFYEGQNKENAVFIGELVDLVKPNIKKILGMLVEEPVEEILADMTLDQLVNILEIVYKNNFEELIKKGRNLFKMLEQVPLDLER</sequence>
<gene>
    <name evidence="1" type="ORF">MM415A00555_0022</name>
</gene>
<accession>A0A6M3KI59</accession>
<evidence type="ECO:0000313" key="1">
    <source>
        <dbReference type="EMBL" id="QJA81331.1"/>
    </source>
</evidence>